<dbReference type="SUPFAM" id="SSF53850">
    <property type="entry name" value="Periplasmic binding protein-like II"/>
    <property type="match status" value="1"/>
</dbReference>
<evidence type="ECO:0000259" key="2">
    <source>
        <dbReference type="Pfam" id="PF04069"/>
    </source>
</evidence>
<dbReference type="Gene3D" id="3.40.190.100">
    <property type="entry name" value="Glycine betaine-binding periplasmic protein, domain 2"/>
    <property type="match status" value="1"/>
</dbReference>
<protein>
    <submittedName>
        <fullName evidence="3">Glycine/betaine ABC transporter substrate-binding protein</fullName>
    </submittedName>
</protein>
<dbReference type="GO" id="GO:0022857">
    <property type="term" value="F:transmembrane transporter activity"/>
    <property type="evidence" value="ECO:0007669"/>
    <property type="project" value="InterPro"/>
</dbReference>
<name>A0A1E7KA17_9ACTN</name>
<keyword evidence="1" id="KW-0732">Signal</keyword>
<evidence type="ECO:0000313" key="3">
    <source>
        <dbReference type="EMBL" id="OEV00667.1"/>
    </source>
</evidence>
<proteinExistence type="predicted"/>
<feature type="signal peptide" evidence="1">
    <location>
        <begin position="1"/>
        <end position="27"/>
    </location>
</feature>
<sequence>MRIKRVSTIGVAGVGLLGVLALTTGCAADTKAGGGGDDKVVLAEPSWVGATANAAVVKKLLEDEMDVKVEAKQMDEPVAFDALNSGKADVILEDWHGVPKKQKKYVEEKKTVVSGGDLGVVGHIGWFVPKYYADKHPDILKSYKNLNKHYKDFRTSESGDLGHFIGAAPSYSQHDKALIKNLGLKFKHIPSGAEAAQLKELKRLYDAKKPFLTYWWEPQWMNEKIDLVEVPLPKYTKGCEIPESKAKCGYETNQLEKFMNKDFANGDSKAAEFIKNFHWSTKDQNEVAGMIAGKKMDPEDAAAKWIKDNKSTWEKWIPKD</sequence>
<dbReference type="AlphaFoldDB" id="A0A1E7KA17"/>
<gene>
    <name evidence="3" type="ORF">AN217_25935</name>
</gene>
<reference evidence="3 4" key="1">
    <citation type="journal article" date="2016" name="Front. Microbiol.">
        <title>Comparative Genomics Analysis of Streptomyces Species Reveals Their Adaptation to the Marine Environment and Their Diversity at the Genomic Level.</title>
        <authorList>
            <person name="Tian X."/>
            <person name="Zhang Z."/>
            <person name="Yang T."/>
            <person name="Chen M."/>
            <person name="Li J."/>
            <person name="Chen F."/>
            <person name="Yang J."/>
            <person name="Li W."/>
            <person name="Zhang B."/>
            <person name="Zhang Z."/>
            <person name="Wu J."/>
            <person name="Zhang C."/>
            <person name="Long L."/>
            <person name="Xiao J."/>
        </authorList>
    </citation>
    <scope>NUCLEOTIDE SEQUENCE [LARGE SCALE GENOMIC DNA]</scope>
    <source>
        <strain evidence="3 4">SCSIO M10379</strain>
    </source>
</reference>
<dbReference type="EMBL" id="LJGV01000022">
    <property type="protein sequence ID" value="OEV00667.1"/>
    <property type="molecule type" value="Genomic_DNA"/>
</dbReference>
<dbReference type="PROSITE" id="PS51257">
    <property type="entry name" value="PROKAR_LIPOPROTEIN"/>
    <property type="match status" value="1"/>
</dbReference>
<feature type="domain" description="ABC-type glycine betaine transport system substrate-binding" evidence="2">
    <location>
        <begin position="39"/>
        <end position="307"/>
    </location>
</feature>
<dbReference type="Proteomes" id="UP000175829">
    <property type="component" value="Unassembled WGS sequence"/>
</dbReference>
<dbReference type="RefSeq" id="WP_019354815.1">
    <property type="nucleotide sequence ID" value="NZ_LJGV01000022.1"/>
</dbReference>
<accession>A0A1E7KA17</accession>
<feature type="chain" id="PRO_5009196341" evidence="1">
    <location>
        <begin position="28"/>
        <end position="320"/>
    </location>
</feature>
<dbReference type="PATRIC" id="fig|943816.4.peg.4775"/>
<organism evidence="3 4">
    <name type="scientific">Streptomyces qinglanensis</name>
    <dbReference type="NCBI Taxonomy" id="943816"/>
    <lineage>
        <taxon>Bacteria</taxon>
        <taxon>Bacillati</taxon>
        <taxon>Actinomycetota</taxon>
        <taxon>Actinomycetes</taxon>
        <taxon>Kitasatosporales</taxon>
        <taxon>Streptomycetaceae</taxon>
        <taxon>Streptomyces</taxon>
    </lineage>
</organism>
<evidence type="ECO:0000313" key="4">
    <source>
        <dbReference type="Proteomes" id="UP000175829"/>
    </source>
</evidence>
<dbReference type="Gene3D" id="3.40.190.10">
    <property type="entry name" value="Periplasmic binding protein-like II"/>
    <property type="match status" value="1"/>
</dbReference>
<evidence type="ECO:0000256" key="1">
    <source>
        <dbReference type="SAM" id="SignalP"/>
    </source>
</evidence>
<dbReference type="Pfam" id="PF04069">
    <property type="entry name" value="OpuAC"/>
    <property type="match status" value="1"/>
</dbReference>
<dbReference type="InterPro" id="IPR007210">
    <property type="entry name" value="ABC_Gly_betaine_transp_sub-bd"/>
</dbReference>
<comment type="caution">
    <text evidence="3">The sequence shown here is derived from an EMBL/GenBank/DDBJ whole genome shotgun (WGS) entry which is preliminary data.</text>
</comment>
<dbReference type="GO" id="GO:0043190">
    <property type="term" value="C:ATP-binding cassette (ABC) transporter complex"/>
    <property type="evidence" value="ECO:0007669"/>
    <property type="project" value="InterPro"/>
</dbReference>